<dbReference type="Proteomes" id="UP000694392">
    <property type="component" value="Unplaced"/>
</dbReference>
<organism evidence="1 2">
    <name type="scientific">Sphenodon punctatus</name>
    <name type="common">Tuatara</name>
    <name type="synonym">Hatteria punctata</name>
    <dbReference type="NCBI Taxonomy" id="8508"/>
    <lineage>
        <taxon>Eukaryota</taxon>
        <taxon>Metazoa</taxon>
        <taxon>Chordata</taxon>
        <taxon>Craniata</taxon>
        <taxon>Vertebrata</taxon>
        <taxon>Euteleostomi</taxon>
        <taxon>Lepidosauria</taxon>
        <taxon>Sphenodontia</taxon>
        <taxon>Sphenodontidae</taxon>
        <taxon>Sphenodon</taxon>
    </lineage>
</organism>
<dbReference type="PANTHER" id="PTHR35845:SF1">
    <property type="entry name" value="SPERMATOGENESIS-ASSOCIATED SERINE-RICH PROTEIN 1"/>
    <property type="match status" value="1"/>
</dbReference>
<dbReference type="AlphaFoldDB" id="A0A8D0H1I1"/>
<reference evidence="1" key="2">
    <citation type="submission" date="2025-09" db="UniProtKB">
        <authorList>
            <consortium name="Ensembl"/>
        </authorList>
    </citation>
    <scope>IDENTIFICATION</scope>
</reference>
<dbReference type="InterPro" id="IPR029165">
    <property type="entry name" value="SASRP1"/>
</dbReference>
<name>A0A8D0H1I1_SPHPU</name>
<proteinExistence type="predicted"/>
<dbReference type="PANTHER" id="PTHR35845">
    <property type="entry name" value="SPERMATOGENESIS-ASSOCIATED SERINE-RICH PROTEIN 1"/>
    <property type="match status" value="1"/>
</dbReference>
<protein>
    <submittedName>
        <fullName evidence="1">Uncharacterized protein</fullName>
    </submittedName>
</protein>
<evidence type="ECO:0000313" key="1">
    <source>
        <dbReference type="Ensembl" id="ENSSPUP00000012789.1"/>
    </source>
</evidence>
<evidence type="ECO:0000313" key="2">
    <source>
        <dbReference type="Proteomes" id="UP000694392"/>
    </source>
</evidence>
<accession>A0A8D0H1I1</accession>
<dbReference type="Ensembl" id="ENSSPUT00000013641.1">
    <property type="protein sequence ID" value="ENSSPUP00000012789.1"/>
    <property type="gene ID" value="ENSSPUG00000009840.1"/>
</dbReference>
<dbReference type="Pfam" id="PF15160">
    <property type="entry name" value="SASRP1"/>
    <property type="match status" value="1"/>
</dbReference>
<keyword evidence="2" id="KW-1185">Reference proteome</keyword>
<reference evidence="1" key="1">
    <citation type="submission" date="2025-08" db="UniProtKB">
        <authorList>
            <consortium name="Ensembl"/>
        </authorList>
    </citation>
    <scope>IDENTIFICATION</scope>
</reference>
<sequence>QATCKHLISRMHPSGKGTSPSVSACIFFPSVFQILSENDGGSDLEWTFYPRFGQLHTYHIGKRCIIDGVWLQNKTTTSERTVETCMGRKKCEIDSRNGILMVTPCDNPYACPEQSTDFHKLGSTRPVVNFGSATYKKKPDTFIPLQRLPQVPW</sequence>